<name>A0AAY4EHW1_9TELE</name>
<reference evidence="1" key="2">
    <citation type="submission" date="2025-08" db="UniProtKB">
        <authorList>
            <consortium name="Ensembl"/>
        </authorList>
    </citation>
    <scope>IDENTIFICATION</scope>
</reference>
<sequence>MENVLQLKDAMTIIHSLKKFPLKEVGSARWFHQQENMEKLRMQAVLDASVNRDGFVKELLFSLGKIPTLVHSLITVEIWKQKIFSLFCKLQDLKSKCGIPLCMVIYHEDTLITLLEDIIYHENYCEAADDVVVDLVDYCHRKLTLLIGKTAHITLSTFFSPLTIVFPIQMLQNQTFSSVYSVNAPLWSGLRHCDSHNAYFSHSFRPSVLSRLLCTHNFPCVLVQLVEHSPWSRQNGDRLEKYVDGNWREVRPEDQLKISKQDGHVWIALLNLLLRPECHSKYDFNDFNKSQLLKLRQFLPDVVIDQLPRLSHLLSFLMRLTFTDPAPPQKNLFVEEMPEIWDSIMEENLKNTFNPSKSELTEQAARLHPMYKQYFPEESSWCGFCGNMVSKRCSRCQLEWYCSRQVYPIHIESVEENWRS</sequence>
<dbReference type="GeneTree" id="ENSGT00940000153820"/>
<reference evidence="1" key="3">
    <citation type="submission" date="2025-09" db="UniProtKB">
        <authorList>
            <consortium name="Ensembl"/>
        </authorList>
    </citation>
    <scope>IDENTIFICATION</scope>
</reference>
<dbReference type="GO" id="GO:0005737">
    <property type="term" value="C:cytoplasm"/>
    <property type="evidence" value="ECO:0007669"/>
    <property type="project" value="TreeGrafter"/>
</dbReference>
<dbReference type="GO" id="GO:0044458">
    <property type="term" value="P:motile cilium assembly"/>
    <property type="evidence" value="ECO:0007669"/>
    <property type="project" value="TreeGrafter"/>
</dbReference>
<dbReference type="AlphaFoldDB" id="A0AAY4EHW1"/>
<dbReference type="GO" id="GO:0034451">
    <property type="term" value="C:centriolar satellite"/>
    <property type="evidence" value="ECO:0007669"/>
    <property type="project" value="TreeGrafter"/>
</dbReference>
<organism evidence="1 2">
    <name type="scientific">Denticeps clupeoides</name>
    <name type="common">denticle herring</name>
    <dbReference type="NCBI Taxonomy" id="299321"/>
    <lineage>
        <taxon>Eukaryota</taxon>
        <taxon>Metazoa</taxon>
        <taxon>Chordata</taxon>
        <taxon>Craniata</taxon>
        <taxon>Vertebrata</taxon>
        <taxon>Euteleostomi</taxon>
        <taxon>Actinopterygii</taxon>
        <taxon>Neopterygii</taxon>
        <taxon>Teleostei</taxon>
        <taxon>Clupei</taxon>
        <taxon>Clupeiformes</taxon>
        <taxon>Denticipitoidei</taxon>
        <taxon>Denticipitidae</taxon>
        <taxon>Denticeps</taxon>
    </lineage>
</organism>
<evidence type="ECO:0000313" key="1">
    <source>
        <dbReference type="Ensembl" id="ENSDCDP00010056944.1"/>
    </source>
</evidence>
<dbReference type="Ensembl" id="ENSDCDT00010067610.1">
    <property type="protein sequence ID" value="ENSDCDP00010056944.1"/>
    <property type="gene ID" value="ENSDCDG00010032357.1"/>
</dbReference>
<evidence type="ECO:0000313" key="2">
    <source>
        <dbReference type="Proteomes" id="UP000694580"/>
    </source>
</evidence>
<protein>
    <recommendedName>
        <fullName evidence="3">Zinc finger MYND domain-containing protein 10</fullName>
    </recommendedName>
</protein>
<evidence type="ECO:0008006" key="3">
    <source>
        <dbReference type="Google" id="ProtNLM"/>
    </source>
</evidence>
<dbReference type="GO" id="GO:0036159">
    <property type="term" value="P:inner dynein arm assembly"/>
    <property type="evidence" value="ECO:0007669"/>
    <property type="project" value="TreeGrafter"/>
</dbReference>
<dbReference type="Proteomes" id="UP000694580">
    <property type="component" value="Chromosome 15"/>
</dbReference>
<dbReference type="GO" id="GO:0036158">
    <property type="term" value="P:outer dynein arm assembly"/>
    <property type="evidence" value="ECO:0007669"/>
    <property type="project" value="TreeGrafter"/>
</dbReference>
<accession>A0AAY4EHW1</accession>
<reference evidence="1 2" key="1">
    <citation type="submission" date="2020-06" db="EMBL/GenBank/DDBJ databases">
        <authorList>
            <consortium name="Wellcome Sanger Institute Data Sharing"/>
        </authorList>
    </citation>
    <scope>NUCLEOTIDE SEQUENCE [LARGE SCALE GENOMIC DNA]</scope>
</reference>
<dbReference type="PANTHER" id="PTHR13244">
    <property type="entry name" value="ZINC FINGER MYND DOMAIN CONTAINING PROTEIN 10"/>
    <property type="match status" value="1"/>
</dbReference>
<gene>
    <name evidence="1" type="primary">ZMYND10</name>
</gene>
<dbReference type="SUPFAM" id="SSF144232">
    <property type="entry name" value="HIT/MYND zinc finger-like"/>
    <property type="match status" value="1"/>
</dbReference>
<dbReference type="PANTHER" id="PTHR13244:SF7">
    <property type="entry name" value="ZINC FINGER MYND DOMAIN-CONTAINING PROTEIN 10"/>
    <property type="match status" value="1"/>
</dbReference>
<keyword evidence="2" id="KW-1185">Reference proteome</keyword>
<dbReference type="InterPro" id="IPR052298">
    <property type="entry name" value="ZMYND10"/>
</dbReference>
<proteinExistence type="predicted"/>